<sequence length="464" mass="53572">MCNKKEDDKFYREEFLKSLTLVVAEAVEDDAGDDKISCCWFKELFASGDPSASEELTGKEWTADDWTADGRTGDEQTADGLTGDERTGDKRPGDERTGDERTEDEWTADDWTADGRTGDERTADGLTGDERTGDERTGDKRPGDERTGDERTEDERTGDERTGDERTGDERPAEELTGEVFLGCLNLTTHLLHHIPEGYNDFGPLYDRWLYPLERANSWITRQILQHGHEESTVMQTYRIYDWSVFNLLSGTVKQETTDRKTSLRRIVKKICNSEDDLLKTNIHSSKTMLPTNHIKIIQEKYCKIFSNKDIEMCDIIPVVESIQTTTRYDKTKRKDIFFATESLQISERSCDFIIHTRDPSKVFGKIKKMYRHSFRNNVYTWVLLDRFPLAEQCVHVGTAGSFSISRIMCTRGYCWIVFHYMNNVYTWVLLDRFPLAEQWTGTAGSFSISRTMCTRGYCWIVFH</sequence>
<protein>
    <submittedName>
        <fullName evidence="2">Uncharacterized protein</fullName>
    </submittedName>
</protein>
<feature type="compositionally biased region" description="Basic and acidic residues" evidence="1">
    <location>
        <begin position="116"/>
        <end position="174"/>
    </location>
</feature>
<feature type="compositionally biased region" description="Basic and acidic residues" evidence="1">
    <location>
        <begin position="83"/>
        <end position="100"/>
    </location>
</feature>
<dbReference type="AlphaFoldDB" id="A0A6J8BQJ8"/>
<proteinExistence type="predicted"/>
<gene>
    <name evidence="2" type="ORF">MCOR_20900</name>
</gene>
<dbReference type="Proteomes" id="UP000507470">
    <property type="component" value="Unassembled WGS sequence"/>
</dbReference>
<dbReference type="EMBL" id="CACVKT020003693">
    <property type="protein sequence ID" value="CAC5385350.1"/>
    <property type="molecule type" value="Genomic_DNA"/>
</dbReference>
<evidence type="ECO:0000256" key="1">
    <source>
        <dbReference type="SAM" id="MobiDB-lite"/>
    </source>
</evidence>
<organism evidence="2 3">
    <name type="scientific">Mytilus coruscus</name>
    <name type="common">Sea mussel</name>
    <dbReference type="NCBI Taxonomy" id="42192"/>
    <lineage>
        <taxon>Eukaryota</taxon>
        <taxon>Metazoa</taxon>
        <taxon>Spiralia</taxon>
        <taxon>Lophotrochozoa</taxon>
        <taxon>Mollusca</taxon>
        <taxon>Bivalvia</taxon>
        <taxon>Autobranchia</taxon>
        <taxon>Pteriomorphia</taxon>
        <taxon>Mytilida</taxon>
        <taxon>Mytiloidea</taxon>
        <taxon>Mytilidae</taxon>
        <taxon>Mytilinae</taxon>
        <taxon>Mytilus</taxon>
    </lineage>
</organism>
<dbReference type="PANTHER" id="PTHR35001">
    <property type="entry name" value="COLLAGEN IV NC1 DOMAIN-CONTAINING PROTEIN"/>
    <property type="match status" value="1"/>
</dbReference>
<keyword evidence="3" id="KW-1185">Reference proteome</keyword>
<evidence type="ECO:0000313" key="3">
    <source>
        <dbReference type="Proteomes" id="UP000507470"/>
    </source>
</evidence>
<feature type="region of interest" description="Disordered" evidence="1">
    <location>
        <begin position="49"/>
        <end position="175"/>
    </location>
</feature>
<evidence type="ECO:0000313" key="2">
    <source>
        <dbReference type="EMBL" id="CAC5385350.1"/>
    </source>
</evidence>
<dbReference type="OrthoDB" id="6117453at2759"/>
<accession>A0A6J8BQJ8</accession>
<name>A0A6J8BQJ8_MYTCO</name>
<reference evidence="2 3" key="1">
    <citation type="submission" date="2020-06" db="EMBL/GenBank/DDBJ databases">
        <authorList>
            <person name="Li R."/>
            <person name="Bekaert M."/>
        </authorList>
    </citation>
    <scope>NUCLEOTIDE SEQUENCE [LARGE SCALE GENOMIC DNA]</scope>
    <source>
        <strain evidence="3">wild</strain>
    </source>
</reference>
<dbReference type="PANTHER" id="PTHR35001:SF3">
    <property type="entry name" value="RIBOSOME-BINDING PROTEIN 1"/>
    <property type="match status" value="1"/>
</dbReference>
<feature type="compositionally biased region" description="Acidic residues" evidence="1">
    <location>
        <begin position="101"/>
        <end position="112"/>
    </location>
</feature>